<dbReference type="EMBL" id="BMKB01000003">
    <property type="protein sequence ID" value="GGA52026.1"/>
    <property type="molecule type" value="Genomic_DNA"/>
</dbReference>
<organism evidence="2 3">
    <name type="scientific">Pelagibacterium lentulum</name>
    <dbReference type="NCBI Taxonomy" id="2029865"/>
    <lineage>
        <taxon>Bacteria</taxon>
        <taxon>Pseudomonadati</taxon>
        <taxon>Pseudomonadota</taxon>
        <taxon>Alphaproteobacteria</taxon>
        <taxon>Hyphomicrobiales</taxon>
        <taxon>Devosiaceae</taxon>
        <taxon>Pelagibacterium</taxon>
    </lineage>
</organism>
<evidence type="ECO:0000256" key="1">
    <source>
        <dbReference type="SAM" id="Phobius"/>
    </source>
</evidence>
<feature type="transmembrane region" description="Helical" evidence="1">
    <location>
        <begin position="62"/>
        <end position="80"/>
    </location>
</feature>
<gene>
    <name evidence="2" type="ORF">GCM10011499_22590</name>
</gene>
<evidence type="ECO:0000313" key="2">
    <source>
        <dbReference type="EMBL" id="GGA52026.1"/>
    </source>
</evidence>
<dbReference type="OrthoDB" id="9799456at2"/>
<dbReference type="AlphaFoldDB" id="A0A916VY71"/>
<comment type="caution">
    <text evidence="2">The sequence shown here is derived from an EMBL/GenBank/DDBJ whole genome shotgun (WGS) entry which is preliminary data.</text>
</comment>
<dbReference type="Proteomes" id="UP000596977">
    <property type="component" value="Unassembled WGS sequence"/>
</dbReference>
<reference evidence="2 3" key="1">
    <citation type="journal article" date="2014" name="Int. J. Syst. Evol. Microbiol.">
        <title>Complete genome sequence of Corynebacterium casei LMG S-19264T (=DSM 44701T), isolated from a smear-ripened cheese.</title>
        <authorList>
            <consortium name="US DOE Joint Genome Institute (JGI-PGF)"/>
            <person name="Walter F."/>
            <person name="Albersmeier A."/>
            <person name="Kalinowski J."/>
            <person name="Ruckert C."/>
        </authorList>
    </citation>
    <scope>NUCLEOTIDE SEQUENCE [LARGE SCALE GENOMIC DNA]</scope>
    <source>
        <strain evidence="2 3">CGMCC 1.15896</strain>
    </source>
</reference>
<dbReference type="RefSeq" id="WP_127071130.1">
    <property type="nucleotide sequence ID" value="NZ_BMKB01000003.1"/>
</dbReference>
<evidence type="ECO:0000313" key="3">
    <source>
        <dbReference type="Proteomes" id="UP000596977"/>
    </source>
</evidence>
<keyword evidence="3" id="KW-1185">Reference proteome</keyword>
<sequence length="143" mass="16099">MPVLDNTEHYRPHRAIWPAMKKGLACKCPNCGEGKMFRAYLKVADTCPSCGEELHHHRADDAPPYLVIVIVGHLLVGIFLHIEMIHSLHPMIYIWTMIPATIVLSLLLLPVVKGAVVGLQWAKYMHGFDPNGPDDEFDYDTRG</sequence>
<keyword evidence="1" id="KW-0812">Transmembrane</keyword>
<evidence type="ECO:0008006" key="4">
    <source>
        <dbReference type="Google" id="ProtNLM"/>
    </source>
</evidence>
<protein>
    <recommendedName>
        <fullName evidence="4">Zinc-finger protein</fullName>
    </recommendedName>
</protein>
<dbReference type="Pfam" id="PF06170">
    <property type="entry name" value="DUF983"/>
    <property type="match status" value="1"/>
</dbReference>
<proteinExistence type="predicted"/>
<name>A0A916VY71_9HYPH</name>
<keyword evidence="1" id="KW-0472">Membrane</keyword>
<dbReference type="InterPro" id="IPR009325">
    <property type="entry name" value="DUF983"/>
</dbReference>
<keyword evidence="1" id="KW-1133">Transmembrane helix</keyword>
<feature type="transmembrane region" description="Helical" evidence="1">
    <location>
        <begin position="92"/>
        <end position="112"/>
    </location>
</feature>
<accession>A0A916VY71</accession>